<reference evidence="4" key="1">
    <citation type="journal article" date="2019" name="Sci. Rep.">
        <title>Draft genome of Tanacetum cinerariifolium, the natural source of mosquito coil.</title>
        <authorList>
            <person name="Yamashiro T."/>
            <person name="Shiraishi A."/>
            <person name="Satake H."/>
            <person name="Nakayama K."/>
        </authorList>
    </citation>
    <scope>NUCLEOTIDE SEQUENCE</scope>
</reference>
<keyword evidence="1" id="KW-0175">Coiled coil</keyword>
<evidence type="ECO:0000259" key="3">
    <source>
        <dbReference type="Pfam" id="PF25597"/>
    </source>
</evidence>
<evidence type="ECO:0000313" key="4">
    <source>
        <dbReference type="EMBL" id="GEY05516.1"/>
    </source>
</evidence>
<dbReference type="PANTHER" id="PTHR11439">
    <property type="entry name" value="GAG-POL-RELATED RETROTRANSPOSON"/>
    <property type="match status" value="1"/>
</dbReference>
<gene>
    <name evidence="4" type="ORF">Tci_377490</name>
</gene>
<feature type="coiled-coil region" evidence="1">
    <location>
        <begin position="149"/>
        <end position="176"/>
    </location>
</feature>
<feature type="domain" description="Retroviral polymerase SH3-like" evidence="3">
    <location>
        <begin position="451"/>
        <end position="492"/>
    </location>
</feature>
<organism evidence="4">
    <name type="scientific">Tanacetum cinerariifolium</name>
    <name type="common">Dalmatian daisy</name>
    <name type="synonym">Chrysanthemum cinerariifolium</name>
    <dbReference type="NCBI Taxonomy" id="118510"/>
    <lineage>
        <taxon>Eukaryota</taxon>
        <taxon>Viridiplantae</taxon>
        <taxon>Streptophyta</taxon>
        <taxon>Embryophyta</taxon>
        <taxon>Tracheophyta</taxon>
        <taxon>Spermatophyta</taxon>
        <taxon>Magnoliopsida</taxon>
        <taxon>eudicotyledons</taxon>
        <taxon>Gunneridae</taxon>
        <taxon>Pentapetalae</taxon>
        <taxon>asterids</taxon>
        <taxon>campanulids</taxon>
        <taxon>Asterales</taxon>
        <taxon>Asteraceae</taxon>
        <taxon>Asteroideae</taxon>
        <taxon>Anthemideae</taxon>
        <taxon>Anthemidinae</taxon>
        <taxon>Tanacetum</taxon>
    </lineage>
</organism>
<feature type="region of interest" description="Disordered" evidence="2">
    <location>
        <begin position="1"/>
        <end position="27"/>
    </location>
</feature>
<evidence type="ECO:0000256" key="1">
    <source>
        <dbReference type="SAM" id="Coils"/>
    </source>
</evidence>
<dbReference type="Pfam" id="PF25597">
    <property type="entry name" value="SH3_retrovirus"/>
    <property type="match status" value="1"/>
</dbReference>
<accession>A0A699HFT8</accession>
<feature type="non-terminal residue" evidence="4">
    <location>
        <position position="1"/>
    </location>
</feature>
<name>A0A699HFT8_TANCI</name>
<sequence length="906" mass="102480">LSGFQKQFPPTNNQLRTSSNSRSHATVHDGQIVTKTIQRKALGNVGNTGYVSRQCKERKRVKDSQYFKDKMLLMEAKEKGAVLDVEAEAFLADVKCTAPYDQPLAIMTINIFEVSHEDAYDSDVNEGPHAASAFMANFSSTGGTNDTTIVQRNKRNAELEQENVLLKSNLSQKVESINSLKTESKKVLPERKDLEKSLDENLVKEVTEFMRIFEELDKEYEQCVFEKKKLQIEKKNPLIQNECLITDCIANDICFIVLASDRDRPLSEELSSNYEQLQGKDGTIRKLQTHINSMSMLNVEPTVGSLVKQAIETELTQLKDAITSVKIQNDGFKVENINLKRCYQELSTFNSHSRDTLTRKITALTTENAKLKSESLSKMHSEPIVPEKPKVLAPGMIVEPIVKPLELTPCVSSNSKVTMISRTALSKDETKLLWTMLIFTKPPLFLWAEALKAKADIGVFVGYAPTKKAYQIFNKRTRKIQETIHVTFDKLSEGMPSVHSSTGLEPNTMAPVHNGAGPKISFLQSGRTRSELVNDPTIPSVLPSAKQLEELFQPMFDDDEEFPPAIQKPSVRVNAAQAPKITTGSPYTTIITEKTPFPTCDNNVFEPYIASEASSSKTLNVEVTLNSPITHVQKWTKDHSLENVIGDLHSLVSTRQQLETDAMWCFCNEFLTHVEPKNYKQALEHYCWIEAIGIFINQSKFALEILKKYGFDNSTSIDTPIAKRLKLDEDKGGKLIDPTRFHRMVSSLMYLSASRPDIVFVVCLWYPKDSGFALKAFADSNYAGCQDTRRKILIACKSTDIWSREQQAYMNLVHYSYCNHRSSRNRRRPLLDDYKKGKKINDLQLIICGDMFKDSNSYLKSRGSFEDFVSFREMITSQLLYLRGSSYETLFVLSSSNRGRLLGFLI</sequence>
<dbReference type="AlphaFoldDB" id="A0A699HFT8"/>
<proteinExistence type="predicted"/>
<dbReference type="InterPro" id="IPR057670">
    <property type="entry name" value="SH3_retrovirus"/>
</dbReference>
<evidence type="ECO:0000256" key="2">
    <source>
        <dbReference type="SAM" id="MobiDB-lite"/>
    </source>
</evidence>
<feature type="compositionally biased region" description="Polar residues" evidence="2">
    <location>
        <begin position="1"/>
        <end position="24"/>
    </location>
</feature>
<dbReference type="EMBL" id="BKCJ010148516">
    <property type="protein sequence ID" value="GEY05516.1"/>
    <property type="molecule type" value="Genomic_DNA"/>
</dbReference>
<comment type="caution">
    <text evidence="4">The sequence shown here is derived from an EMBL/GenBank/DDBJ whole genome shotgun (WGS) entry which is preliminary data.</text>
</comment>
<dbReference type="PANTHER" id="PTHR11439:SF495">
    <property type="entry name" value="REVERSE TRANSCRIPTASE, RNA-DEPENDENT DNA POLYMERASE-RELATED"/>
    <property type="match status" value="1"/>
</dbReference>
<protein>
    <recommendedName>
        <fullName evidence="3">Retroviral polymerase SH3-like domain-containing protein</fullName>
    </recommendedName>
</protein>